<dbReference type="EMBL" id="CP106679">
    <property type="protein sequence ID" value="UXP32206.1"/>
    <property type="molecule type" value="Genomic_DNA"/>
</dbReference>
<feature type="transmembrane region" description="Helical" evidence="1">
    <location>
        <begin position="322"/>
        <end position="343"/>
    </location>
</feature>
<keyword evidence="1" id="KW-1133">Transmembrane helix</keyword>
<dbReference type="InterPro" id="IPR043745">
    <property type="entry name" value="DUF5690"/>
</dbReference>
<name>A0ABY6CNW4_9BACT</name>
<dbReference type="SUPFAM" id="SSF103473">
    <property type="entry name" value="MFS general substrate transporter"/>
    <property type="match status" value="1"/>
</dbReference>
<feature type="transmembrane region" description="Helical" evidence="1">
    <location>
        <begin position="88"/>
        <end position="108"/>
    </location>
</feature>
<dbReference type="RefSeq" id="WP_262309642.1">
    <property type="nucleotide sequence ID" value="NZ_CP106679.1"/>
</dbReference>
<feature type="transmembrane region" description="Helical" evidence="1">
    <location>
        <begin position="297"/>
        <end position="316"/>
    </location>
</feature>
<gene>
    <name evidence="2" type="ORF">N6H18_17850</name>
</gene>
<evidence type="ECO:0000313" key="2">
    <source>
        <dbReference type="EMBL" id="UXP32206.1"/>
    </source>
</evidence>
<feature type="transmembrane region" description="Helical" evidence="1">
    <location>
        <begin position="396"/>
        <end position="420"/>
    </location>
</feature>
<evidence type="ECO:0000256" key="1">
    <source>
        <dbReference type="SAM" id="Phobius"/>
    </source>
</evidence>
<dbReference type="Pfam" id="PF18943">
    <property type="entry name" value="DUF5690"/>
    <property type="match status" value="1"/>
</dbReference>
<feature type="transmembrane region" description="Helical" evidence="1">
    <location>
        <begin position="16"/>
        <end position="37"/>
    </location>
</feature>
<feature type="transmembrane region" description="Helical" evidence="1">
    <location>
        <begin position="147"/>
        <end position="167"/>
    </location>
</feature>
<keyword evidence="3" id="KW-1185">Reference proteome</keyword>
<feature type="transmembrane region" description="Helical" evidence="1">
    <location>
        <begin position="114"/>
        <end position="135"/>
    </location>
</feature>
<dbReference type="Proteomes" id="UP001065174">
    <property type="component" value="Chromosome"/>
</dbReference>
<keyword evidence="1" id="KW-0472">Membrane</keyword>
<feature type="transmembrane region" description="Helical" evidence="1">
    <location>
        <begin position="268"/>
        <end position="290"/>
    </location>
</feature>
<feature type="transmembrane region" description="Helical" evidence="1">
    <location>
        <begin position="57"/>
        <end position="76"/>
    </location>
</feature>
<reference evidence="2" key="1">
    <citation type="submission" date="2022-09" db="EMBL/GenBank/DDBJ databases">
        <title>Comparative genomics and taxonomic characterization of three novel marine species of genus Reichenbachiella exhibiting antioxidant and polysaccharide degradation activities.</title>
        <authorList>
            <person name="Muhammad N."/>
            <person name="Lee Y.-J."/>
            <person name="Ko J."/>
            <person name="Kim S.-G."/>
        </authorList>
    </citation>
    <scope>NUCLEOTIDE SEQUENCE</scope>
    <source>
        <strain evidence="2">BKB1-1</strain>
    </source>
</reference>
<protein>
    <submittedName>
        <fullName evidence="2">DUF5690 family protein</fullName>
    </submittedName>
</protein>
<organism evidence="2 3">
    <name type="scientific">Reichenbachiella agarivorans</name>
    <dbReference type="NCBI Taxonomy" id="2979464"/>
    <lineage>
        <taxon>Bacteria</taxon>
        <taxon>Pseudomonadati</taxon>
        <taxon>Bacteroidota</taxon>
        <taxon>Cytophagia</taxon>
        <taxon>Cytophagales</taxon>
        <taxon>Reichenbachiellaceae</taxon>
        <taxon>Reichenbachiella</taxon>
    </lineage>
</organism>
<keyword evidence="1" id="KW-0812">Transmembrane</keyword>
<evidence type="ECO:0000313" key="3">
    <source>
        <dbReference type="Proteomes" id="UP001065174"/>
    </source>
</evidence>
<feature type="transmembrane region" description="Helical" evidence="1">
    <location>
        <begin position="228"/>
        <end position="248"/>
    </location>
</feature>
<feature type="transmembrane region" description="Helical" evidence="1">
    <location>
        <begin position="179"/>
        <end position="197"/>
    </location>
</feature>
<feature type="transmembrane region" description="Helical" evidence="1">
    <location>
        <begin position="364"/>
        <end position="384"/>
    </location>
</feature>
<dbReference type="InterPro" id="IPR036259">
    <property type="entry name" value="MFS_trans_sf"/>
</dbReference>
<sequence length="427" mass="47690">MDVTLPAAFSQKSKNAWFLVISMGLVAFSTYSCMYAFRKAFSVGVFADVTYLGLEFKSLLIIAQALGYMFSKFIGIKFISELKKSQRAWLILALIGFAELALVLFAFIPAPYNFWCLFLNGLPLGMIWGIVFSYLEGRSSTEILGAILSISFIMASNLCKSVAQWLIINLSVSEYHMPYIVGLIFTVPLLISVYLLNKMPEPTEEDKAERMARVPMDAASRRTSLKSIGGLMLVMVLSYMMLTIFRDLRSNYASDIWLALGFAEEPSIYLSTSIPSTIIVLIVMSSIFLIRDNFKALLAIQLIILVGYVTIALSTFGMEQKVVSGSLWVIMIMTGVYLAYIPFNCFVFERVIPVFKISGANIGFLMYIADAFGYLGSVGVLLFKNFYSPNVDWLDFIVQSAYVVAVIGIVMTGFTVVYLLRKIRIAN</sequence>
<proteinExistence type="predicted"/>
<accession>A0ABY6CNW4</accession>